<evidence type="ECO:0000259" key="1">
    <source>
        <dbReference type="Pfam" id="PF04480"/>
    </source>
</evidence>
<dbReference type="InterPro" id="IPR007569">
    <property type="entry name" value="DUF559"/>
</dbReference>
<dbReference type="CDD" id="cd01038">
    <property type="entry name" value="Endonuclease_DUF559"/>
    <property type="match status" value="1"/>
</dbReference>
<dbReference type="EMBL" id="JAMWYS010000037">
    <property type="protein sequence ID" value="MCO4293688.1"/>
    <property type="molecule type" value="Genomic_DNA"/>
</dbReference>
<name>A0A9X2F8H6_9SPHI</name>
<dbReference type="RefSeq" id="WP_252588342.1">
    <property type="nucleotide sequence ID" value="NZ_JAMWYS010000037.1"/>
</dbReference>
<sequence>MAKRNKIISYEPWLKKLARELRKNSTKAELLLWQQIRTKQLNVEFHRQVPIANFIVDFYCHELKLAIEVDGFTHYNEGNHKNDLMRQTHLESLGVIFLRFDDEEVKKDLLNVLRTIEYKIVELNAG</sequence>
<dbReference type="Proteomes" id="UP001155182">
    <property type="component" value="Unassembled WGS sequence"/>
</dbReference>
<evidence type="ECO:0000313" key="2">
    <source>
        <dbReference type="EMBL" id="MCO4293688.1"/>
    </source>
</evidence>
<reference evidence="2" key="1">
    <citation type="submission" date="2022-06" db="EMBL/GenBank/DDBJ databases">
        <title>Solitalea sp. MAHUQ-68 isolated from rhizospheric soil.</title>
        <authorList>
            <person name="Huq M.A."/>
        </authorList>
    </citation>
    <scope>NUCLEOTIDE SEQUENCE</scope>
    <source>
        <strain evidence="2">MAHUQ-68</strain>
    </source>
</reference>
<dbReference type="InterPro" id="IPR047216">
    <property type="entry name" value="Endonuclease_DUF559_bact"/>
</dbReference>
<feature type="domain" description="DUF559" evidence="1">
    <location>
        <begin position="15"/>
        <end position="118"/>
    </location>
</feature>
<dbReference type="Gene3D" id="3.40.960.10">
    <property type="entry name" value="VSR Endonuclease"/>
    <property type="match status" value="1"/>
</dbReference>
<keyword evidence="3" id="KW-1185">Reference proteome</keyword>
<dbReference type="SUPFAM" id="SSF52980">
    <property type="entry name" value="Restriction endonuclease-like"/>
    <property type="match status" value="1"/>
</dbReference>
<dbReference type="PANTHER" id="PTHR38590">
    <property type="entry name" value="BLL0828 PROTEIN"/>
    <property type="match status" value="1"/>
</dbReference>
<proteinExistence type="predicted"/>
<keyword evidence="2" id="KW-0378">Hydrolase</keyword>
<keyword evidence="2" id="KW-0255">Endonuclease</keyword>
<gene>
    <name evidence="2" type="ORF">NF867_12515</name>
</gene>
<accession>A0A9X2F8H6</accession>
<evidence type="ECO:0000313" key="3">
    <source>
        <dbReference type="Proteomes" id="UP001155182"/>
    </source>
</evidence>
<dbReference type="PANTHER" id="PTHR38590:SF1">
    <property type="entry name" value="BLL0828 PROTEIN"/>
    <property type="match status" value="1"/>
</dbReference>
<keyword evidence="2" id="KW-0540">Nuclease</keyword>
<organism evidence="2 3">
    <name type="scientific">Solitalea agri</name>
    <dbReference type="NCBI Taxonomy" id="2953739"/>
    <lineage>
        <taxon>Bacteria</taxon>
        <taxon>Pseudomonadati</taxon>
        <taxon>Bacteroidota</taxon>
        <taxon>Sphingobacteriia</taxon>
        <taxon>Sphingobacteriales</taxon>
        <taxon>Sphingobacteriaceae</taxon>
        <taxon>Solitalea</taxon>
    </lineage>
</organism>
<dbReference type="GO" id="GO:0004519">
    <property type="term" value="F:endonuclease activity"/>
    <property type="evidence" value="ECO:0007669"/>
    <property type="project" value="UniProtKB-KW"/>
</dbReference>
<protein>
    <submittedName>
        <fullName evidence="2">Endonuclease domain-containing protein</fullName>
    </submittedName>
</protein>
<dbReference type="Pfam" id="PF04480">
    <property type="entry name" value="DUF559"/>
    <property type="match status" value="1"/>
</dbReference>
<comment type="caution">
    <text evidence="2">The sequence shown here is derived from an EMBL/GenBank/DDBJ whole genome shotgun (WGS) entry which is preliminary data.</text>
</comment>
<dbReference type="AlphaFoldDB" id="A0A9X2F8H6"/>
<dbReference type="InterPro" id="IPR011335">
    <property type="entry name" value="Restrct_endonuc-II-like"/>
</dbReference>